<evidence type="ECO:0000313" key="19">
    <source>
        <dbReference type="Proteomes" id="UP001516061"/>
    </source>
</evidence>
<evidence type="ECO:0000256" key="7">
    <source>
        <dbReference type="ARBA" id="ARBA00022705"/>
    </source>
</evidence>
<dbReference type="PANTHER" id="PTHR30231:SF41">
    <property type="entry name" value="DNA POLYMERASE III SUBUNIT EPSILON"/>
    <property type="match status" value="1"/>
</dbReference>
<dbReference type="RefSeq" id="WP_173807634.1">
    <property type="nucleotide sequence ID" value="NZ_JABSNM010000037.1"/>
</dbReference>
<evidence type="ECO:0000256" key="15">
    <source>
        <dbReference type="ARBA" id="ARBA00049244"/>
    </source>
</evidence>
<dbReference type="GO" id="GO:0003887">
    <property type="term" value="F:DNA-directed DNA polymerase activity"/>
    <property type="evidence" value="ECO:0007669"/>
    <property type="project" value="UniProtKB-EC"/>
</dbReference>
<keyword evidence="19" id="KW-1185">Reference proteome</keyword>
<evidence type="ECO:0000256" key="1">
    <source>
        <dbReference type="ARBA" id="ARBA00001936"/>
    </source>
</evidence>
<keyword evidence="12 16" id="KW-0460">Magnesium</keyword>
<dbReference type="SMART" id="SM00479">
    <property type="entry name" value="EXOIII"/>
    <property type="match status" value="1"/>
</dbReference>
<keyword evidence="14 16" id="KW-0464">Manganese</keyword>
<keyword evidence="6 16" id="KW-0548">Nucleotidyltransferase</keyword>
<dbReference type="NCBIfam" id="TIGR00573">
    <property type="entry name" value="dnaq"/>
    <property type="match status" value="1"/>
</dbReference>
<evidence type="ECO:0000256" key="16">
    <source>
        <dbReference type="RuleBase" id="RU364087"/>
    </source>
</evidence>
<name>A0ABX2G8J6_9BURK</name>
<dbReference type="NCBIfam" id="TIGR01406">
    <property type="entry name" value="dnaQ_proteo"/>
    <property type="match status" value="1"/>
</dbReference>
<evidence type="ECO:0000256" key="14">
    <source>
        <dbReference type="ARBA" id="ARBA00023211"/>
    </source>
</evidence>
<comment type="catalytic activity">
    <reaction evidence="15 16">
        <text>DNA(n) + a 2'-deoxyribonucleoside 5'-triphosphate = DNA(n+1) + diphosphate</text>
        <dbReference type="Rhea" id="RHEA:22508"/>
        <dbReference type="Rhea" id="RHEA-COMP:17339"/>
        <dbReference type="Rhea" id="RHEA-COMP:17340"/>
        <dbReference type="ChEBI" id="CHEBI:33019"/>
        <dbReference type="ChEBI" id="CHEBI:61560"/>
        <dbReference type="ChEBI" id="CHEBI:173112"/>
        <dbReference type="EC" id="2.7.7.7"/>
    </reaction>
</comment>
<evidence type="ECO:0000256" key="3">
    <source>
        <dbReference type="ARBA" id="ARBA00012417"/>
    </source>
</evidence>
<dbReference type="Pfam" id="PF00929">
    <property type="entry name" value="RNase_T"/>
    <property type="match status" value="1"/>
</dbReference>
<dbReference type="CDD" id="cd06131">
    <property type="entry name" value="DNA_pol_III_epsilon_Ecoli_like"/>
    <property type="match status" value="1"/>
</dbReference>
<reference evidence="18 19" key="1">
    <citation type="submission" date="2020-05" db="EMBL/GenBank/DDBJ databases">
        <title>Genomic Encyclopedia of Type Strains, Phase IV (KMG-V): Genome sequencing to study the core and pangenomes of soil and plant-associated prokaryotes.</title>
        <authorList>
            <person name="Whitman W."/>
        </authorList>
    </citation>
    <scope>NUCLEOTIDE SEQUENCE [LARGE SCALE GENOMIC DNA]</scope>
    <source>
        <strain evidence="18 19">C29</strain>
    </source>
</reference>
<evidence type="ECO:0000256" key="9">
    <source>
        <dbReference type="ARBA" id="ARBA00022723"/>
    </source>
</evidence>
<evidence type="ECO:0000256" key="11">
    <source>
        <dbReference type="ARBA" id="ARBA00022839"/>
    </source>
</evidence>
<evidence type="ECO:0000256" key="4">
    <source>
        <dbReference type="ARBA" id="ARBA00020352"/>
    </source>
</evidence>
<comment type="cofactor">
    <cofactor evidence="2 16">
        <name>Mg(2+)</name>
        <dbReference type="ChEBI" id="CHEBI:18420"/>
    </cofactor>
</comment>
<organism evidence="18 19">
    <name type="scientific">Sphaerotilus uruguayifluvii</name>
    <dbReference type="NCBI Taxonomy" id="2735897"/>
    <lineage>
        <taxon>Bacteria</taxon>
        <taxon>Pseudomonadati</taxon>
        <taxon>Pseudomonadota</taxon>
        <taxon>Betaproteobacteria</taxon>
        <taxon>Burkholderiales</taxon>
        <taxon>Sphaerotilaceae</taxon>
        <taxon>Sphaerotilus</taxon>
    </lineage>
</organism>
<keyword evidence="7 16" id="KW-0235">DNA replication</keyword>
<protein>
    <recommendedName>
        <fullName evidence="4 16">DNA polymerase III subunit epsilon</fullName>
        <ecNumber evidence="3 16">2.7.7.7</ecNumber>
    </recommendedName>
</protein>
<dbReference type="InterPro" id="IPR012337">
    <property type="entry name" value="RNaseH-like_sf"/>
</dbReference>
<keyword evidence="13 16" id="KW-0239">DNA-directed DNA polymerase</keyword>
<gene>
    <name evidence="16" type="primary">dnaQ</name>
    <name evidence="18" type="ORF">HNQ01_004393</name>
</gene>
<evidence type="ECO:0000256" key="8">
    <source>
        <dbReference type="ARBA" id="ARBA00022722"/>
    </source>
</evidence>
<dbReference type="InterPro" id="IPR036397">
    <property type="entry name" value="RNaseH_sf"/>
</dbReference>
<dbReference type="NCBIfam" id="NF004316">
    <property type="entry name" value="PRK05711.1"/>
    <property type="match status" value="1"/>
</dbReference>
<evidence type="ECO:0000256" key="10">
    <source>
        <dbReference type="ARBA" id="ARBA00022801"/>
    </source>
</evidence>
<comment type="function">
    <text evidence="16">DNA polymerase III is a complex, multichain enzyme responsible for most of the replicative synthesis in bacteria. The epsilon subunit contain the editing function and is a proofreading 3'-5' exonuclease.</text>
</comment>
<sequence length="246" mass="27212">MRQIFLDTETTGLDPNTGDRIVEIGCVEMVNRRLTGRNLHLYLNPERPGSEEAIRIHGLTDEFLADKPKFREIADEFVEYVRGAEVIIHNAGFDVGFLDAELRRAGQPRFAALAGGILDTLVMAREMYPGKANSLDALCRRLEVDNTHRHFHGALLDSNLLAEVYIRMTRGQNSLVIDEEEGSEEQAQQVDDASAAIDLSGFVLPVLRAADAEQAAHEKMLADLDKASGGKTIWRRTLASGEKVVA</sequence>
<keyword evidence="11 16" id="KW-0269">Exonuclease</keyword>
<dbReference type="PANTHER" id="PTHR30231">
    <property type="entry name" value="DNA POLYMERASE III SUBUNIT EPSILON"/>
    <property type="match status" value="1"/>
</dbReference>
<evidence type="ECO:0000313" key="18">
    <source>
        <dbReference type="EMBL" id="NRT58624.1"/>
    </source>
</evidence>
<dbReference type="EC" id="2.7.7.7" evidence="3 16"/>
<dbReference type="SUPFAM" id="SSF53098">
    <property type="entry name" value="Ribonuclease H-like"/>
    <property type="match status" value="1"/>
</dbReference>
<dbReference type="InterPro" id="IPR013520">
    <property type="entry name" value="Ribonucl_H"/>
</dbReference>
<dbReference type="InterPro" id="IPR006054">
    <property type="entry name" value="DnaQ"/>
</dbReference>
<comment type="caution">
    <text evidence="18">The sequence shown here is derived from an EMBL/GenBank/DDBJ whole genome shotgun (WGS) entry which is preliminary data.</text>
</comment>
<dbReference type="Proteomes" id="UP001516061">
    <property type="component" value="Unassembled WGS sequence"/>
</dbReference>
<comment type="subunit">
    <text evidence="16">DNA polymerase III contains a core (composed of alpha, epsilon and theta chains) that associates with a tau subunit. This core dimerizes to form the POLIII' complex. PolIII' associates with the gamma complex (composed of gamma, delta, delta', psi and chi chains) and with the beta chain to form the complete DNA polymerase III complex.</text>
</comment>
<feature type="domain" description="Exonuclease" evidence="17">
    <location>
        <begin position="2"/>
        <end position="174"/>
    </location>
</feature>
<proteinExistence type="predicted"/>
<evidence type="ECO:0000256" key="6">
    <source>
        <dbReference type="ARBA" id="ARBA00022695"/>
    </source>
</evidence>
<evidence type="ECO:0000256" key="13">
    <source>
        <dbReference type="ARBA" id="ARBA00022932"/>
    </source>
</evidence>
<keyword evidence="5 16" id="KW-0808">Transferase</keyword>
<evidence type="ECO:0000256" key="2">
    <source>
        <dbReference type="ARBA" id="ARBA00001946"/>
    </source>
</evidence>
<dbReference type="InterPro" id="IPR006309">
    <property type="entry name" value="DnaQ_proteo"/>
</dbReference>
<dbReference type="EMBL" id="JABSNM010000037">
    <property type="protein sequence ID" value="NRT58624.1"/>
    <property type="molecule type" value="Genomic_DNA"/>
</dbReference>
<comment type="cofactor">
    <cofactor evidence="1 16">
        <name>Mn(2+)</name>
        <dbReference type="ChEBI" id="CHEBI:29035"/>
    </cofactor>
</comment>
<keyword evidence="10 16" id="KW-0378">Hydrolase</keyword>
<accession>A0ABX2G8J6</accession>
<keyword evidence="9 16" id="KW-0479">Metal-binding</keyword>
<evidence type="ECO:0000259" key="17">
    <source>
        <dbReference type="SMART" id="SM00479"/>
    </source>
</evidence>
<keyword evidence="8 16" id="KW-0540">Nuclease</keyword>
<evidence type="ECO:0000256" key="12">
    <source>
        <dbReference type="ARBA" id="ARBA00022842"/>
    </source>
</evidence>
<dbReference type="Gene3D" id="3.30.420.10">
    <property type="entry name" value="Ribonuclease H-like superfamily/Ribonuclease H"/>
    <property type="match status" value="1"/>
</dbReference>
<evidence type="ECO:0000256" key="5">
    <source>
        <dbReference type="ARBA" id="ARBA00022679"/>
    </source>
</evidence>